<evidence type="ECO:0000256" key="2">
    <source>
        <dbReference type="ARBA" id="ARBA00022516"/>
    </source>
</evidence>
<protein>
    <submittedName>
        <fullName evidence="7">1-acyl-sn-glycerol-3-phosphate acyltransferase</fullName>
    </submittedName>
</protein>
<gene>
    <name evidence="7" type="ORF">DGD08_17965</name>
</gene>
<evidence type="ECO:0000313" key="7">
    <source>
        <dbReference type="EMBL" id="HCT59091.1"/>
    </source>
</evidence>
<name>A0A3D4VDA2_9BACT</name>
<dbReference type="CDD" id="cd07989">
    <property type="entry name" value="LPLAT_AGPAT-like"/>
    <property type="match status" value="1"/>
</dbReference>
<reference evidence="7 8" key="1">
    <citation type="journal article" date="2018" name="Nat. Biotechnol.">
        <title>A standardized bacterial taxonomy based on genome phylogeny substantially revises the tree of life.</title>
        <authorList>
            <person name="Parks D.H."/>
            <person name="Chuvochina M."/>
            <person name="Waite D.W."/>
            <person name="Rinke C."/>
            <person name="Skarshewski A."/>
            <person name="Chaumeil P.A."/>
            <person name="Hugenholtz P."/>
        </authorList>
    </citation>
    <scope>NUCLEOTIDE SEQUENCE [LARGE SCALE GENOMIC DNA]</scope>
    <source>
        <strain evidence="7">UBA8844</strain>
    </source>
</reference>
<keyword evidence="3 7" id="KW-0808">Transferase</keyword>
<dbReference type="PANTHER" id="PTHR10434">
    <property type="entry name" value="1-ACYL-SN-GLYCEROL-3-PHOSPHATE ACYLTRANSFERASE"/>
    <property type="match status" value="1"/>
</dbReference>
<comment type="caution">
    <text evidence="7">The sequence shown here is derived from an EMBL/GenBank/DDBJ whole genome shotgun (WGS) entry which is preliminary data.</text>
</comment>
<evidence type="ECO:0000313" key="8">
    <source>
        <dbReference type="Proteomes" id="UP000264071"/>
    </source>
</evidence>
<evidence type="ECO:0000256" key="3">
    <source>
        <dbReference type="ARBA" id="ARBA00022679"/>
    </source>
</evidence>
<dbReference type="AlphaFoldDB" id="A0A3D4VDA2"/>
<keyword evidence="2" id="KW-0444">Lipid biosynthesis</keyword>
<dbReference type="GO" id="GO:0006654">
    <property type="term" value="P:phosphatidic acid biosynthetic process"/>
    <property type="evidence" value="ECO:0007669"/>
    <property type="project" value="TreeGrafter"/>
</dbReference>
<sequence>MSTSKPLQSLLQSPLQPPLPTVRPSSRLVAGLVRGLCRSVLTVMGVRVSVRGAWPREATLVIANHLSWLDIVAVLARKRCTFVAKSDVRRWPLVGWLGDAMGVIWVDRHHKRDLLRAIPVLQATLTAGTSVLLFAEGTTTNGQTLLPFKSGLVEGAVRAGVPVVPIAVTASASAGDLDALCWIGDETLVANIPRVFALRDARLTLHAAPAIEPLRGVRAARKLATAAARTAIVARTAGGAITTAPATQIPVVRPRTGTPRLTTAS</sequence>
<evidence type="ECO:0000259" key="6">
    <source>
        <dbReference type="SMART" id="SM00563"/>
    </source>
</evidence>
<dbReference type="PANTHER" id="PTHR10434:SF64">
    <property type="entry name" value="1-ACYL-SN-GLYCEROL-3-PHOSPHATE ACYLTRANSFERASE-RELATED"/>
    <property type="match status" value="1"/>
</dbReference>
<dbReference type="Proteomes" id="UP000264071">
    <property type="component" value="Unassembled WGS sequence"/>
</dbReference>
<proteinExistence type="predicted"/>
<dbReference type="EMBL" id="DPIY01000012">
    <property type="protein sequence ID" value="HCT59091.1"/>
    <property type="molecule type" value="Genomic_DNA"/>
</dbReference>
<dbReference type="InterPro" id="IPR002123">
    <property type="entry name" value="Plipid/glycerol_acylTrfase"/>
</dbReference>
<evidence type="ECO:0000256" key="4">
    <source>
        <dbReference type="ARBA" id="ARBA00023098"/>
    </source>
</evidence>
<dbReference type="Pfam" id="PF01553">
    <property type="entry name" value="Acyltransferase"/>
    <property type="match status" value="1"/>
</dbReference>
<dbReference type="SMART" id="SM00563">
    <property type="entry name" value="PlsC"/>
    <property type="match status" value="1"/>
</dbReference>
<dbReference type="SUPFAM" id="SSF69593">
    <property type="entry name" value="Glycerol-3-phosphate (1)-acyltransferase"/>
    <property type="match status" value="1"/>
</dbReference>
<dbReference type="OMA" id="MYEDAQG"/>
<dbReference type="GO" id="GO:0003841">
    <property type="term" value="F:1-acylglycerol-3-phosphate O-acyltransferase activity"/>
    <property type="evidence" value="ECO:0007669"/>
    <property type="project" value="TreeGrafter"/>
</dbReference>
<evidence type="ECO:0000256" key="1">
    <source>
        <dbReference type="ARBA" id="ARBA00005189"/>
    </source>
</evidence>
<organism evidence="7 8">
    <name type="scientific">Gemmatimonas aurantiaca</name>
    <dbReference type="NCBI Taxonomy" id="173480"/>
    <lineage>
        <taxon>Bacteria</taxon>
        <taxon>Pseudomonadati</taxon>
        <taxon>Gemmatimonadota</taxon>
        <taxon>Gemmatimonadia</taxon>
        <taxon>Gemmatimonadales</taxon>
        <taxon>Gemmatimonadaceae</taxon>
        <taxon>Gemmatimonas</taxon>
    </lineage>
</organism>
<comment type="pathway">
    <text evidence="1">Lipid metabolism.</text>
</comment>
<evidence type="ECO:0000256" key="5">
    <source>
        <dbReference type="ARBA" id="ARBA00023315"/>
    </source>
</evidence>
<accession>A0A3D4VDA2</accession>
<keyword evidence="4" id="KW-0443">Lipid metabolism</keyword>
<keyword evidence="5 7" id="KW-0012">Acyltransferase</keyword>
<feature type="domain" description="Phospholipid/glycerol acyltransferase" evidence="6">
    <location>
        <begin position="59"/>
        <end position="171"/>
    </location>
</feature>